<dbReference type="EMBL" id="ML976621">
    <property type="protein sequence ID" value="KAF1839911.1"/>
    <property type="molecule type" value="Genomic_DNA"/>
</dbReference>
<dbReference type="Proteomes" id="UP000800039">
    <property type="component" value="Unassembled WGS sequence"/>
</dbReference>
<feature type="region of interest" description="Disordered" evidence="1">
    <location>
        <begin position="177"/>
        <end position="199"/>
    </location>
</feature>
<feature type="region of interest" description="Disordered" evidence="1">
    <location>
        <begin position="53"/>
        <end position="75"/>
    </location>
</feature>
<proteinExistence type="predicted"/>
<evidence type="ECO:0000256" key="1">
    <source>
        <dbReference type="SAM" id="MobiDB-lite"/>
    </source>
</evidence>
<accession>A0A9P4G6I4</accession>
<reference evidence="2" key="1">
    <citation type="submission" date="2020-01" db="EMBL/GenBank/DDBJ databases">
        <authorList>
            <consortium name="DOE Joint Genome Institute"/>
            <person name="Haridas S."/>
            <person name="Albert R."/>
            <person name="Binder M."/>
            <person name="Bloem J."/>
            <person name="Labutti K."/>
            <person name="Salamov A."/>
            <person name="Andreopoulos B."/>
            <person name="Baker S.E."/>
            <person name="Barry K."/>
            <person name="Bills G."/>
            <person name="Bluhm B.H."/>
            <person name="Cannon C."/>
            <person name="Castanera R."/>
            <person name="Culley D.E."/>
            <person name="Daum C."/>
            <person name="Ezra D."/>
            <person name="Gonzalez J.B."/>
            <person name="Henrissat B."/>
            <person name="Kuo A."/>
            <person name="Liang C."/>
            <person name="Lipzen A."/>
            <person name="Lutzoni F."/>
            <person name="Magnuson J."/>
            <person name="Mondo S."/>
            <person name="Nolan M."/>
            <person name="Ohm R."/>
            <person name="Pangilinan J."/>
            <person name="Park H.-J."/>
            <person name="Ramirez L."/>
            <person name="Alfaro M."/>
            <person name="Sun H."/>
            <person name="Tritt A."/>
            <person name="Yoshinaga Y."/>
            <person name="Zwiers L.-H."/>
            <person name="Turgeon B.G."/>
            <person name="Goodwin S.B."/>
            <person name="Spatafora J.W."/>
            <person name="Crous P.W."/>
            <person name="Grigoriev I.V."/>
        </authorList>
    </citation>
    <scope>NUCLEOTIDE SEQUENCE</scope>
    <source>
        <strain evidence="2">CBS 394.84</strain>
    </source>
</reference>
<keyword evidence="3" id="KW-1185">Reference proteome</keyword>
<feature type="region of interest" description="Disordered" evidence="1">
    <location>
        <begin position="91"/>
        <end position="124"/>
    </location>
</feature>
<comment type="caution">
    <text evidence="2">The sequence shown here is derived from an EMBL/GenBank/DDBJ whole genome shotgun (WGS) entry which is preliminary data.</text>
</comment>
<dbReference type="GeneID" id="63849509"/>
<evidence type="ECO:0000313" key="3">
    <source>
        <dbReference type="Proteomes" id="UP000800039"/>
    </source>
</evidence>
<feature type="region of interest" description="Disordered" evidence="1">
    <location>
        <begin position="1"/>
        <end position="25"/>
    </location>
</feature>
<feature type="region of interest" description="Disordered" evidence="1">
    <location>
        <begin position="153"/>
        <end position="172"/>
    </location>
</feature>
<gene>
    <name evidence="2" type="ORF">K460DRAFT_360296</name>
</gene>
<name>A0A9P4G6I4_9PLEO</name>
<dbReference type="AlphaFoldDB" id="A0A9P4G6I4"/>
<sequence>MTISRAPLLAGSSSTRPNKRWACRRGPSYHGARSVVAAKEDVAAQWATAAFRWDGEGSSSRPSTSADWRKSKRNKKAEGGWLAGWLAGWLNERTNTGPSSPKGAEGEHNGLDGDTTGAKQRAGGGLDVCATLGRDTGRPYSTVQYCSGRVVRRGTLGNGRGEDDGYAQGPAREPINEDAAAQRSAGAHPAARCNTTRRHEGRELVRLSLSLLRRPPFDALLPNCPSGERAEHKALRCTALHSVRLQPSSADDPSWPLASSPGPEWAPPPSLQVAFSLSSYPLFRFVSRGAEPESFLLDGRVP</sequence>
<evidence type="ECO:0000313" key="2">
    <source>
        <dbReference type="EMBL" id="KAF1839911.1"/>
    </source>
</evidence>
<organism evidence="2 3">
    <name type="scientific">Cucurbitaria berberidis CBS 394.84</name>
    <dbReference type="NCBI Taxonomy" id="1168544"/>
    <lineage>
        <taxon>Eukaryota</taxon>
        <taxon>Fungi</taxon>
        <taxon>Dikarya</taxon>
        <taxon>Ascomycota</taxon>
        <taxon>Pezizomycotina</taxon>
        <taxon>Dothideomycetes</taxon>
        <taxon>Pleosporomycetidae</taxon>
        <taxon>Pleosporales</taxon>
        <taxon>Pleosporineae</taxon>
        <taxon>Cucurbitariaceae</taxon>
        <taxon>Cucurbitaria</taxon>
    </lineage>
</organism>
<protein>
    <submittedName>
        <fullName evidence="2">Uncharacterized protein</fullName>
    </submittedName>
</protein>
<dbReference type="RefSeq" id="XP_040782474.1">
    <property type="nucleotide sequence ID" value="XM_040932258.1"/>
</dbReference>
<feature type="compositionally biased region" description="Polar residues" evidence="1">
    <location>
        <begin position="57"/>
        <end position="66"/>
    </location>
</feature>